<sequence>MKKYACLLFFALLLNGCDDGDLTVDSVNFDSVTPQSCDTINRLIYKLKSQESLLLQLPPNSIKNDVTVPGTPIIYNIDSNGNGSYRFLYRAYDGTVATANICGTIPPKTPNVTQEWVAISGQIVIISTQDFETDATTGATKITGYTHNINLKNVTFSKPSGIDQVQEDFPFGNFTTKLLNPVAISFTDTNAGYCEIAKKIYNDNGTSAVIIKNFDDTLIKNEVTPPGQPRTRVINATATTNNVTYETYAGTLPDKTSDYFCAGQTSSPPVNSTWVANTGSSTNQTGIIEVTTTEETNVFRHKVVLRSTTFQKGNSTFTPGTTFLIGTFTTSK</sequence>
<organism evidence="1 2">
    <name type="scientific">Flavobacterium chilense</name>
    <dbReference type="NCBI Taxonomy" id="946677"/>
    <lineage>
        <taxon>Bacteria</taxon>
        <taxon>Pseudomonadati</taxon>
        <taxon>Bacteroidota</taxon>
        <taxon>Flavobacteriia</taxon>
        <taxon>Flavobacteriales</taxon>
        <taxon>Flavobacteriaceae</taxon>
        <taxon>Flavobacterium</taxon>
    </lineage>
</organism>
<reference evidence="2" key="1">
    <citation type="submission" date="2016-11" db="EMBL/GenBank/DDBJ databases">
        <authorList>
            <person name="Varghese N."/>
            <person name="Submissions S."/>
        </authorList>
    </citation>
    <scope>NUCLEOTIDE SEQUENCE [LARGE SCALE GENOMIC DNA]</scope>
    <source>
        <strain evidence="2">DSM 24724</strain>
    </source>
</reference>
<dbReference type="AlphaFoldDB" id="A0A1M6YFI8"/>
<dbReference type="RefSeq" id="WP_068843156.1">
    <property type="nucleotide sequence ID" value="NZ_FRBT01000001.1"/>
</dbReference>
<name>A0A1M6YFI8_9FLAO</name>
<dbReference type="OrthoDB" id="1417969at2"/>
<evidence type="ECO:0000313" key="1">
    <source>
        <dbReference type="EMBL" id="SHL17066.1"/>
    </source>
</evidence>
<evidence type="ECO:0008006" key="3">
    <source>
        <dbReference type="Google" id="ProtNLM"/>
    </source>
</evidence>
<dbReference type="EMBL" id="FRBT01000001">
    <property type="protein sequence ID" value="SHL17066.1"/>
    <property type="molecule type" value="Genomic_DNA"/>
</dbReference>
<protein>
    <recommendedName>
        <fullName evidence="3">Lipoprotein</fullName>
    </recommendedName>
</protein>
<gene>
    <name evidence="1" type="ORF">SAMN05444484_101558</name>
</gene>
<dbReference type="Proteomes" id="UP000184028">
    <property type="component" value="Unassembled WGS sequence"/>
</dbReference>
<dbReference type="STRING" id="946677.SAMN05444484_101558"/>
<keyword evidence="2" id="KW-1185">Reference proteome</keyword>
<accession>A0A1M6YFI8</accession>
<evidence type="ECO:0000313" key="2">
    <source>
        <dbReference type="Proteomes" id="UP000184028"/>
    </source>
</evidence>
<proteinExistence type="predicted"/>